<keyword evidence="7 8" id="KW-0012">Acyltransferase</keyword>
<feature type="domain" description="Palmitoyltransferase DHHC" evidence="9">
    <location>
        <begin position="120"/>
        <end position="251"/>
    </location>
</feature>
<evidence type="ECO:0000256" key="5">
    <source>
        <dbReference type="ARBA" id="ARBA00022989"/>
    </source>
</evidence>
<evidence type="ECO:0000313" key="10">
    <source>
        <dbReference type="EMBL" id="KAG0593012.1"/>
    </source>
</evidence>
<comment type="caution">
    <text evidence="10">The sequence shown here is derived from an EMBL/GenBank/DDBJ whole genome shotgun (WGS) entry which is preliminary data.</text>
</comment>
<evidence type="ECO:0000256" key="2">
    <source>
        <dbReference type="ARBA" id="ARBA00008574"/>
    </source>
</evidence>
<comment type="catalytic activity">
    <reaction evidence="8">
        <text>L-cysteinyl-[protein] + hexadecanoyl-CoA = S-hexadecanoyl-L-cysteinyl-[protein] + CoA</text>
        <dbReference type="Rhea" id="RHEA:36683"/>
        <dbReference type="Rhea" id="RHEA-COMP:10131"/>
        <dbReference type="Rhea" id="RHEA-COMP:11032"/>
        <dbReference type="ChEBI" id="CHEBI:29950"/>
        <dbReference type="ChEBI" id="CHEBI:57287"/>
        <dbReference type="ChEBI" id="CHEBI:57379"/>
        <dbReference type="ChEBI" id="CHEBI:74151"/>
        <dbReference type="EC" id="2.3.1.225"/>
    </reaction>
</comment>
<keyword evidence="11" id="KW-1185">Reference proteome</keyword>
<evidence type="ECO:0000256" key="3">
    <source>
        <dbReference type="ARBA" id="ARBA00022679"/>
    </source>
</evidence>
<dbReference type="Proteomes" id="UP000822688">
    <property type="component" value="Chromosome 1"/>
</dbReference>
<evidence type="ECO:0000256" key="4">
    <source>
        <dbReference type="ARBA" id="ARBA00022692"/>
    </source>
</evidence>
<organism evidence="10 11">
    <name type="scientific">Ceratodon purpureus</name>
    <name type="common">Fire moss</name>
    <name type="synonym">Dicranum purpureum</name>
    <dbReference type="NCBI Taxonomy" id="3225"/>
    <lineage>
        <taxon>Eukaryota</taxon>
        <taxon>Viridiplantae</taxon>
        <taxon>Streptophyta</taxon>
        <taxon>Embryophyta</taxon>
        <taxon>Bryophyta</taxon>
        <taxon>Bryophytina</taxon>
        <taxon>Bryopsida</taxon>
        <taxon>Dicranidae</taxon>
        <taxon>Pseudoditrichales</taxon>
        <taxon>Ditrichaceae</taxon>
        <taxon>Ceratodon</taxon>
    </lineage>
</organism>
<feature type="transmembrane region" description="Helical" evidence="8">
    <location>
        <begin position="65"/>
        <end position="87"/>
    </location>
</feature>
<comment type="subcellular location">
    <subcellularLocation>
        <location evidence="1">Membrane</location>
        <topology evidence="1">Multi-pass membrane protein</topology>
    </subcellularLocation>
</comment>
<dbReference type="PROSITE" id="PS50216">
    <property type="entry name" value="DHHC"/>
    <property type="match status" value="1"/>
</dbReference>
<dbReference type="Pfam" id="PF01529">
    <property type="entry name" value="DHHC"/>
    <property type="match status" value="1"/>
</dbReference>
<dbReference type="PANTHER" id="PTHR12246">
    <property type="entry name" value="PALMITOYLTRANSFERASE ZDHHC16"/>
    <property type="match status" value="1"/>
</dbReference>
<dbReference type="OrthoDB" id="331948at2759"/>
<dbReference type="GO" id="GO:0019706">
    <property type="term" value="F:protein-cysteine S-palmitoyltransferase activity"/>
    <property type="evidence" value="ECO:0007669"/>
    <property type="project" value="UniProtKB-EC"/>
</dbReference>
<comment type="domain">
    <text evidence="8">The DHHC domain is required for palmitoyltransferase activity.</text>
</comment>
<evidence type="ECO:0000313" key="11">
    <source>
        <dbReference type="Proteomes" id="UP000822688"/>
    </source>
</evidence>
<gene>
    <name evidence="10" type="ORF">KC19_1G298100</name>
</gene>
<name>A0A8T0JD84_CERPU</name>
<protein>
    <recommendedName>
        <fullName evidence="8">S-acyltransferase</fullName>
        <ecNumber evidence="8">2.3.1.225</ecNumber>
    </recommendedName>
    <alternativeName>
        <fullName evidence="8">Palmitoyltransferase</fullName>
    </alternativeName>
</protein>
<feature type="transmembrane region" description="Helical" evidence="8">
    <location>
        <begin position="165"/>
        <end position="189"/>
    </location>
</feature>
<comment type="similarity">
    <text evidence="2 8">Belongs to the DHHC palmitoyltransferase family.</text>
</comment>
<dbReference type="InterPro" id="IPR039859">
    <property type="entry name" value="PFA4/ZDH16/20/ERF2-like"/>
</dbReference>
<reference evidence="10" key="1">
    <citation type="submission" date="2020-06" db="EMBL/GenBank/DDBJ databases">
        <title>WGS assembly of Ceratodon purpureus strain R40.</title>
        <authorList>
            <person name="Carey S.B."/>
            <person name="Jenkins J."/>
            <person name="Shu S."/>
            <person name="Lovell J.T."/>
            <person name="Sreedasyam A."/>
            <person name="Maumus F."/>
            <person name="Tiley G.P."/>
            <person name="Fernandez-Pozo N."/>
            <person name="Barry K."/>
            <person name="Chen C."/>
            <person name="Wang M."/>
            <person name="Lipzen A."/>
            <person name="Daum C."/>
            <person name="Saski C.A."/>
            <person name="Payton A.C."/>
            <person name="Mcbreen J.C."/>
            <person name="Conrad R.E."/>
            <person name="Kollar L.M."/>
            <person name="Olsson S."/>
            <person name="Huttunen S."/>
            <person name="Landis J.B."/>
            <person name="Wickett N.J."/>
            <person name="Johnson M.G."/>
            <person name="Rensing S.A."/>
            <person name="Grimwood J."/>
            <person name="Schmutz J."/>
            <person name="Mcdaniel S.F."/>
        </authorList>
    </citation>
    <scope>NUCLEOTIDE SEQUENCE</scope>
    <source>
        <strain evidence="10">R40</strain>
    </source>
</reference>
<dbReference type="InterPro" id="IPR001594">
    <property type="entry name" value="Palmitoyltrfase_DHHC"/>
</dbReference>
<feature type="transmembrane region" description="Helical" evidence="8">
    <location>
        <begin position="26"/>
        <end position="53"/>
    </location>
</feature>
<feature type="transmembrane region" description="Helical" evidence="8">
    <location>
        <begin position="209"/>
        <end position="242"/>
    </location>
</feature>
<keyword evidence="6 8" id="KW-0472">Membrane</keyword>
<evidence type="ECO:0000256" key="8">
    <source>
        <dbReference type="RuleBase" id="RU079119"/>
    </source>
</evidence>
<proteinExistence type="inferred from homology"/>
<dbReference type="AlphaFoldDB" id="A0A8T0JD84"/>
<evidence type="ECO:0000256" key="1">
    <source>
        <dbReference type="ARBA" id="ARBA00004141"/>
    </source>
</evidence>
<evidence type="ECO:0000256" key="6">
    <source>
        <dbReference type="ARBA" id="ARBA00023136"/>
    </source>
</evidence>
<keyword evidence="4 8" id="KW-0812">Transmembrane</keyword>
<dbReference type="EMBL" id="CM026421">
    <property type="protein sequence ID" value="KAG0593012.1"/>
    <property type="molecule type" value="Genomic_DNA"/>
</dbReference>
<evidence type="ECO:0000256" key="7">
    <source>
        <dbReference type="ARBA" id="ARBA00023315"/>
    </source>
</evidence>
<keyword evidence="5 8" id="KW-1133">Transmembrane helix</keyword>
<dbReference type="GO" id="GO:0016020">
    <property type="term" value="C:membrane"/>
    <property type="evidence" value="ECO:0007669"/>
    <property type="project" value="UniProtKB-SubCell"/>
</dbReference>
<sequence>MKITPRENAEFVAFNSQKGSSEAMGFWRFVSVPVVVVLLIIGFVYHTVVVLVIQPWLNISTTSGFANVALLTILCTMALLSYTLAVVRDPGYIPSSYLPDLEDEGVALQEVKRKVFPGGDRYCQKCEQYKPPRAHHCRVCKRCVLRMDHHCVWINNCVGHNNYKAFFLFVLYVVGASLQSMILLGTHFIHTLGEEVPEGMDGKTLSPSVASSALTRVICAVILVPVLIAVGVLMTWHFLLLLHNKTTIEYHEGVRAKWLAEKAGHRYRHPYDVGIYTNLVTALGPSITCWFCPTATGHLGPGLRFQTFSDDILEME</sequence>
<keyword evidence="3 8" id="KW-0808">Transferase</keyword>
<dbReference type="EC" id="2.3.1.225" evidence="8"/>
<evidence type="ECO:0000259" key="9">
    <source>
        <dbReference type="Pfam" id="PF01529"/>
    </source>
</evidence>
<accession>A0A8T0JD84</accession>